<dbReference type="InterPro" id="IPR003660">
    <property type="entry name" value="HAMP_dom"/>
</dbReference>
<reference evidence="8 9" key="1">
    <citation type="submission" date="2018-03" db="EMBL/GenBank/DDBJ databases">
        <title>Comparative genomics illustrates the genes involved in a hyperalkaliphilic mechanisms of Serpentinomonas isolated from highly-alkaline calcium-rich serpentinized springs.</title>
        <authorList>
            <person name="Suzuki S."/>
            <person name="Ishii S."/>
            <person name="Walworth N."/>
            <person name="Bird L."/>
            <person name="Kuenen J.G."/>
            <person name="Nealson K.H."/>
        </authorList>
    </citation>
    <scope>NUCLEOTIDE SEQUENCE [LARGE SCALE GENOMIC DNA]</scope>
    <source>
        <strain evidence="8 9">P1</strain>
    </source>
</reference>
<proteinExistence type="predicted"/>
<dbReference type="RefSeq" id="WP_105747449.1">
    <property type="nucleotide sequence ID" value="NZ_PVLQ01000013.1"/>
</dbReference>
<evidence type="ECO:0000313" key="8">
    <source>
        <dbReference type="EMBL" id="PRD66278.1"/>
    </source>
</evidence>
<evidence type="ECO:0000259" key="7">
    <source>
        <dbReference type="PROSITE" id="PS50887"/>
    </source>
</evidence>
<evidence type="ECO:0000313" key="9">
    <source>
        <dbReference type="Proteomes" id="UP000238589"/>
    </source>
</evidence>
<gene>
    <name evidence="8" type="ORF">C6P64_04765</name>
</gene>
<dbReference type="AlphaFoldDB" id="A0A2S9K767"/>
<evidence type="ECO:0000256" key="1">
    <source>
        <dbReference type="ARBA" id="ARBA00012528"/>
    </source>
</evidence>
<dbReference type="NCBIfam" id="TIGR00254">
    <property type="entry name" value="GGDEF"/>
    <property type="match status" value="1"/>
</dbReference>
<name>A0A2S9K767_9BURK</name>
<dbReference type="Proteomes" id="UP000238589">
    <property type="component" value="Unassembled WGS sequence"/>
</dbReference>
<comment type="caution">
    <text evidence="8">The sequence shown here is derived from an EMBL/GenBank/DDBJ whole genome shotgun (WGS) entry which is preliminary data.</text>
</comment>
<organism evidence="8 9">
    <name type="scientific">Malikia granosa</name>
    <dbReference type="NCBI Taxonomy" id="263067"/>
    <lineage>
        <taxon>Bacteria</taxon>
        <taxon>Pseudomonadati</taxon>
        <taxon>Pseudomonadota</taxon>
        <taxon>Betaproteobacteria</taxon>
        <taxon>Burkholderiales</taxon>
        <taxon>Comamonadaceae</taxon>
        <taxon>Malikia</taxon>
    </lineage>
</organism>
<dbReference type="PROSITE" id="PS50887">
    <property type="entry name" value="GGDEF"/>
    <property type="match status" value="1"/>
</dbReference>
<dbReference type="GO" id="GO:0007165">
    <property type="term" value="P:signal transduction"/>
    <property type="evidence" value="ECO:0007669"/>
    <property type="project" value="InterPro"/>
</dbReference>
<keyword evidence="5" id="KW-0472">Membrane</keyword>
<keyword evidence="9" id="KW-1185">Reference proteome</keyword>
<dbReference type="GO" id="GO:0052621">
    <property type="term" value="F:diguanylate cyclase activity"/>
    <property type="evidence" value="ECO:0007669"/>
    <property type="project" value="UniProtKB-EC"/>
</dbReference>
<dbReference type="GO" id="GO:0043709">
    <property type="term" value="P:cell adhesion involved in single-species biofilm formation"/>
    <property type="evidence" value="ECO:0007669"/>
    <property type="project" value="TreeGrafter"/>
</dbReference>
<dbReference type="GO" id="GO:0005886">
    <property type="term" value="C:plasma membrane"/>
    <property type="evidence" value="ECO:0007669"/>
    <property type="project" value="TreeGrafter"/>
</dbReference>
<dbReference type="OrthoDB" id="9814866at2"/>
<dbReference type="CDD" id="cd06225">
    <property type="entry name" value="HAMP"/>
    <property type="match status" value="1"/>
</dbReference>
<evidence type="ECO:0000256" key="5">
    <source>
        <dbReference type="SAM" id="Phobius"/>
    </source>
</evidence>
<feature type="region of interest" description="Disordered" evidence="4">
    <location>
        <begin position="433"/>
        <end position="458"/>
    </location>
</feature>
<feature type="transmembrane region" description="Helical" evidence="5">
    <location>
        <begin position="176"/>
        <end position="200"/>
    </location>
</feature>
<feature type="domain" description="HAMP" evidence="6">
    <location>
        <begin position="200"/>
        <end position="252"/>
    </location>
</feature>
<feature type="domain" description="GGDEF" evidence="7">
    <location>
        <begin position="306"/>
        <end position="439"/>
    </location>
</feature>
<dbReference type="InterPro" id="IPR050469">
    <property type="entry name" value="Diguanylate_Cyclase"/>
</dbReference>
<dbReference type="InterPro" id="IPR029787">
    <property type="entry name" value="Nucleotide_cyclase"/>
</dbReference>
<dbReference type="FunFam" id="3.30.70.270:FF:000001">
    <property type="entry name" value="Diguanylate cyclase domain protein"/>
    <property type="match status" value="1"/>
</dbReference>
<evidence type="ECO:0000256" key="4">
    <source>
        <dbReference type="SAM" id="MobiDB-lite"/>
    </source>
</evidence>
<dbReference type="Gene3D" id="3.30.70.270">
    <property type="match status" value="1"/>
</dbReference>
<protein>
    <recommendedName>
        <fullName evidence="1">diguanylate cyclase</fullName>
        <ecNumber evidence="1">2.7.7.65</ecNumber>
    </recommendedName>
</protein>
<dbReference type="Pfam" id="PF00990">
    <property type="entry name" value="GGDEF"/>
    <property type="match status" value="1"/>
</dbReference>
<dbReference type="PANTHER" id="PTHR45138">
    <property type="entry name" value="REGULATORY COMPONENTS OF SENSORY TRANSDUCTION SYSTEM"/>
    <property type="match status" value="1"/>
</dbReference>
<dbReference type="PANTHER" id="PTHR45138:SF9">
    <property type="entry name" value="DIGUANYLATE CYCLASE DGCM-RELATED"/>
    <property type="match status" value="1"/>
</dbReference>
<dbReference type="SMART" id="SM00267">
    <property type="entry name" value="GGDEF"/>
    <property type="match status" value="1"/>
</dbReference>
<dbReference type="SMART" id="SM00304">
    <property type="entry name" value="HAMP"/>
    <property type="match status" value="1"/>
</dbReference>
<evidence type="ECO:0000256" key="3">
    <source>
        <dbReference type="SAM" id="Coils"/>
    </source>
</evidence>
<dbReference type="EMBL" id="PVLQ01000013">
    <property type="protein sequence ID" value="PRD66278.1"/>
    <property type="molecule type" value="Genomic_DNA"/>
</dbReference>
<keyword evidence="5" id="KW-1133">Transmembrane helix</keyword>
<sequence>MSIRFGIRMRLFLAAALPAILAILVLLQGFLTRHERILTETLNEHAQGMAKQAANAAEFALFAGSQSALQRLADGARASDLHAAVVSFWTPEGELIVASGQPTHGRRLPVLEPGRPMLVNGRLLARVPIWSAEWTESDLFSAAAQPMVSSSDGRRLLGHVLVELELDILQRQRGELLAWALVATGSGLLFAGLLAALIAASVTQPLGRIGVVVSQLSRGVLGSRVDTRRAGVLRPLAEGINTMAAGLASNEAMLRERVAQATEELRQQKELAEHKARTDPLTGLPNRRAFTELARVEIERAQRFGQPLALIAVDLDHFKSINDNHGHAVGDAVLIDFAHRAQAQLRVIDQLARIGGEEFIALLPGTDAQGAFQVAERIRVLLEQRALAVPGGTLRYTSSFGVAEIEPQHPGLDRWLARADAALYAAKRKGRNRVELAPENPAEPSLLPLGQSPQPPLA</sequence>
<comment type="catalytic activity">
    <reaction evidence="2">
        <text>2 GTP = 3',3'-c-di-GMP + 2 diphosphate</text>
        <dbReference type="Rhea" id="RHEA:24898"/>
        <dbReference type="ChEBI" id="CHEBI:33019"/>
        <dbReference type="ChEBI" id="CHEBI:37565"/>
        <dbReference type="ChEBI" id="CHEBI:58805"/>
        <dbReference type="EC" id="2.7.7.65"/>
    </reaction>
</comment>
<keyword evidence="5" id="KW-0812">Transmembrane</keyword>
<dbReference type="GO" id="GO:1902201">
    <property type="term" value="P:negative regulation of bacterial-type flagellum-dependent cell motility"/>
    <property type="evidence" value="ECO:0007669"/>
    <property type="project" value="TreeGrafter"/>
</dbReference>
<dbReference type="InterPro" id="IPR043128">
    <property type="entry name" value="Rev_trsase/Diguanyl_cyclase"/>
</dbReference>
<dbReference type="InterPro" id="IPR000160">
    <property type="entry name" value="GGDEF_dom"/>
</dbReference>
<dbReference type="Gene3D" id="6.10.340.10">
    <property type="match status" value="1"/>
</dbReference>
<keyword evidence="3" id="KW-0175">Coiled coil</keyword>
<evidence type="ECO:0000256" key="2">
    <source>
        <dbReference type="ARBA" id="ARBA00034247"/>
    </source>
</evidence>
<feature type="coiled-coil region" evidence="3">
    <location>
        <begin position="251"/>
        <end position="278"/>
    </location>
</feature>
<dbReference type="SUPFAM" id="SSF55073">
    <property type="entry name" value="Nucleotide cyclase"/>
    <property type="match status" value="1"/>
</dbReference>
<dbReference type="PROSITE" id="PS50885">
    <property type="entry name" value="HAMP"/>
    <property type="match status" value="1"/>
</dbReference>
<dbReference type="EC" id="2.7.7.65" evidence="1"/>
<evidence type="ECO:0000259" key="6">
    <source>
        <dbReference type="PROSITE" id="PS50885"/>
    </source>
</evidence>
<dbReference type="CDD" id="cd01949">
    <property type="entry name" value="GGDEF"/>
    <property type="match status" value="1"/>
</dbReference>
<accession>A0A2S9K767</accession>